<dbReference type="Pfam" id="PF03929">
    <property type="entry name" value="PepSY_TM"/>
    <property type="match status" value="1"/>
</dbReference>
<feature type="region of interest" description="Disordered" evidence="1">
    <location>
        <begin position="1"/>
        <end position="30"/>
    </location>
</feature>
<evidence type="ECO:0000256" key="2">
    <source>
        <dbReference type="SAM" id="Phobius"/>
    </source>
</evidence>
<dbReference type="PANTHER" id="PTHR34219:SF8">
    <property type="entry name" value="PEPSY DOMAIN-CONTAINING PROTEIN"/>
    <property type="match status" value="1"/>
</dbReference>
<keyword evidence="2" id="KW-0812">Transmembrane</keyword>
<keyword evidence="5" id="KW-1185">Reference proteome</keyword>
<dbReference type="Proteomes" id="UP001157733">
    <property type="component" value="Chromosome"/>
</dbReference>
<gene>
    <name evidence="4" type="ORF">NSPWAT_1956</name>
</gene>
<reference evidence="4 5" key="1">
    <citation type="submission" date="2022-09" db="EMBL/GenBank/DDBJ databases">
        <authorList>
            <person name="Kop L."/>
        </authorList>
    </citation>
    <scope>NUCLEOTIDE SEQUENCE [LARGE SCALE GENOMIC DNA]</scope>
    <source>
        <strain evidence="4 5">347</strain>
    </source>
</reference>
<accession>A0ABM9HEZ4</accession>
<evidence type="ECO:0000313" key="5">
    <source>
        <dbReference type="Proteomes" id="UP001157733"/>
    </source>
</evidence>
<evidence type="ECO:0000256" key="1">
    <source>
        <dbReference type="SAM" id="MobiDB-lite"/>
    </source>
</evidence>
<evidence type="ECO:0000259" key="3">
    <source>
        <dbReference type="Pfam" id="PF03413"/>
    </source>
</evidence>
<dbReference type="InterPro" id="IPR005625">
    <property type="entry name" value="PepSY-ass_TM"/>
</dbReference>
<dbReference type="EMBL" id="OX336137">
    <property type="protein sequence ID" value="CAI2718812.1"/>
    <property type="molecule type" value="Genomic_DNA"/>
</dbReference>
<feature type="transmembrane region" description="Helical" evidence="2">
    <location>
        <begin position="214"/>
        <end position="235"/>
    </location>
</feature>
<feature type="transmembrane region" description="Helical" evidence="2">
    <location>
        <begin position="164"/>
        <end position="187"/>
    </location>
</feature>
<name>A0ABM9HEZ4_9BACT</name>
<dbReference type="RefSeq" id="WP_282011687.1">
    <property type="nucleotide sequence ID" value="NZ_OX336137.1"/>
</dbReference>
<organism evidence="4 5">
    <name type="scientific">Nitrospina watsonii</name>
    <dbReference type="NCBI Taxonomy" id="1323948"/>
    <lineage>
        <taxon>Bacteria</taxon>
        <taxon>Pseudomonadati</taxon>
        <taxon>Nitrospinota/Tectimicrobiota group</taxon>
        <taxon>Nitrospinota</taxon>
        <taxon>Nitrospinia</taxon>
        <taxon>Nitrospinales</taxon>
        <taxon>Nitrospinaceae</taxon>
        <taxon>Nitrospina</taxon>
    </lineage>
</organism>
<dbReference type="PANTHER" id="PTHR34219">
    <property type="entry name" value="IRON-REGULATED INNER MEMBRANE PROTEIN-RELATED"/>
    <property type="match status" value="1"/>
</dbReference>
<proteinExistence type="predicted"/>
<feature type="transmembrane region" description="Helical" evidence="2">
    <location>
        <begin position="35"/>
        <end position="63"/>
    </location>
</feature>
<feature type="transmembrane region" description="Helical" evidence="2">
    <location>
        <begin position="419"/>
        <end position="437"/>
    </location>
</feature>
<keyword evidence="2" id="KW-1133">Transmembrane helix</keyword>
<dbReference type="Pfam" id="PF03413">
    <property type="entry name" value="PepSY"/>
    <property type="match status" value="1"/>
</dbReference>
<feature type="transmembrane region" description="Helical" evidence="2">
    <location>
        <begin position="363"/>
        <end position="384"/>
    </location>
</feature>
<feature type="compositionally biased region" description="Basic and acidic residues" evidence="1">
    <location>
        <begin position="18"/>
        <end position="30"/>
    </location>
</feature>
<evidence type="ECO:0000313" key="4">
    <source>
        <dbReference type="EMBL" id="CAI2718812.1"/>
    </source>
</evidence>
<dbReference type="InterPro" id="IPR025711">
    <property type="entry name" value="PepSY"/>
</dbReference>
<sequence length="439" mass="49467">MPQEVDPSRRRPSNTVTPDKRSGNGKGEDRSGRPWVWYLHSLFGLKLSLFLLFVSATGTAAVVSDEIEWLVYPEARATTSSARASWETQYHAAVRAFPFHTLTYMEAGEEPFLATRISATAPDGTSRVIFIDPATGRVTGERGWVTVRSFLRALHYLLFAPDDWGFFPVTILGFVLLVSLVTGMRVIKKPGHSAGRWPRRYKGPRVFWGDVHRLIGVWSSWFVLVMAVTSIWYFAERLAWRAGIDWEAPRTTLSAAEWQHLAEERAALERLPLDQLVRKAQQAFPGLNVRQISLPADVNETIVFQGQTGAWLVRDRTNSVELNPYTGDVIAVNRAEAMSWLERWEHTADPLHFGDFGGLTSKLVWVGFGIILCLLSLSGTIVYIRRLAKGPGAPAGSRRQVEGPTGLYAYLETMGRWKWINLFLVTLVPIACFIFFWNL</sequence>
<protein>
    <recommendedName>
        <fullName evidence="3">PepSY domain-containing protein</fullName>
    </recommendedName>
</protein>
<feature type="domain" description="PepSY" evidence="3">
    <location>
        <begin position="271"/>
        <end position="332"/>
    </location>
</feature>
<keyword evidence="2" id="KW-0472">Membrane</keyword>